<evidence type="ECO:0000259" key="4">
    <source>
        <dbReference type="PROSITE" id="PS50995"/>
    </source>
</evidence>
<dbReference type="InterPro" id="IPR023187">
    <property type="entry name" value="Tscrpt_reg_MarR-type_CS"/>
</dbReference>
<dbReference type="RefSeq" id="WP_215625084.1">
    <property type="nucleotide sequence ID" value="NZ_CP067089.2"/>
</dbReference>
<keyword evidence="1" id="KW-0805">Transcription regulation</keyword>
<dbReference type="KEGG" id="bhc:JFL75_12595"/>
<dbReference type="PROSITE" id="PS50995">
    <property type="entry name" value="HTH_MARR_2"/>
    <property type="match status" value="1"/>
</dbReference>
<keyword evidence="3" id="KW-0804">Transcription</keyword>
<proteinExistence type="predicted"/>
<dbReference type="PROSITE" id="PS01117">
    <property type="entry name" value="HTH_MARR_1"/>
    <property type="match status" value="1"/>
</dbReference>
<evidence type="ECO:0000256" key="2">
    <source>
        <dbReference type="ARBA" id="ARBA00023125"/>
    </source>
</evidence>
<evidence type="ECO:0000313" key="5">
    <source>
        <dbReference type="EMBL" id="QQO07778.1"/>
    </source>
</evidence>
<evidence type="ECO:0000256" key="3">
    <source>
        <dbReference type="ARBA" id="ARBA00023163"/>
    </source>
</evidence>
<dbReference type="Pfam" id="PF01047">
    <property type="entry name" value="MarR"/>
    <property type="match status" value="1"/>
</dbReference>
<dbReference type="EMBL" id="CP067089">
    <property type="protein sequence ID" value="QQO07778.1"/>
    <property type="molecule type" value="Genomic_DNA"/>
</dbReference>
<dbReference type="InterPro" id="IPR036390">
    <property type="entry name" value="WH_DNA-bd_sf"/>
</dbReference>
<dbReference type="Gene3D" id="1.10.10.10">
    <property type="entry name" value="Winged helix-like DNA-binding domain superfamily/Winged helix DNA-binding domain"/>
    <property type="match status" value="1"/>
</dbReference>
<dbReference type="SUPFAM" id="SSF46785">
    <property type="entry name" value="Winged helix' DNA-binding domain"/>
    <property type="match status" value="1"/>
</dbReference>
<dbReference type="SMART" id="SM00347">
    <property type="entry name" value="HTH_MARR"/>
    <property type="match status" value="1"/>
</dbReference>
<dbReference type="GO" id="GO:0003677">
    <property type="term" value="F:DNA binding"/>
    <property type="evidence" value="ECO:0007669"/>
    <property type="project" value="UniProtKB-KW"/>
</dbReference>
<dbReference type="PANTHER" id="PTHR42756:SF2">
    <property type="entry name" value="MARR FAMILY REGULATORY PROTEIN"/>
    <property type="match status" value="1"/>
</dbReference>
<dbReference type="PANTHER" id="PTHR42756">
    <property type="entry name" value="TRANSCRIPTIONAL REGULATOR, MARR"/>
    <property type="match status" value="1"/>
</dbReference>
<gene>
    <name evidence="5" type="ORF">JFL75_12595</name>
</gene>
<dbReference type="Proteomes" id="UP000595917">
    <property type="component" value="Chromosome"/>
</dbReference>
<sequence>MESIFKWLAVLGRLGNQYLDQRLKDLEINSSHHAFIIHICDSPGLPQESLRRRVYVHPSNITRALEHLEKKGYITRKLLPGDKRTYTLHPTAKAKKELPHIRRVVADWVEFITQGLTETQIESFSAVLEKAGQSGSEYFFPRD</sequence>
<organism evidence="5 6">
    <name type="scientific">Breznakiella homolactica</name>
    <dbReference type="NCBI Taxonomy" id="2798577"/>
    <lineage>
        <taxon>Bacteria</taxon>
        <taxon>Pseudomonadati</taxon>
        <taxon>Spirochaetota</taxon>
        <taxon>Spirochaetia</taxon>
        <taxon>Spirochaetales</taxon>
        <taxon>Breznakiellaceae</taxon>
        <taxon>Breznakiella</taxon>
    </lineage>
</organism>
<feature type="domain" description="HTH marR-type" evidence="4">
    <location>
        <begin position="1"/>
        <end position="133"/>
    </location>
</feature>
<dbReference type="InterPro" id="IPR036388">
    <property type="entry name" value="WH-like_DNA-bd_sf"/>
</dbReference>
<keyword evidence="6" id="KW-1185">Reference proteome</keyword>
<name>A0A7T7XK82_9SPIR</name>
<dbReference type="AlphaFoldDB" id="A0A7T7XK82"/>
<accession>A0A7T7XK82</accession>
<dbReference type="GO" id="GO:0003700">
    <property type="term" value="F:DNA-binding transcription factor activity"/>
    <property type="evidence" value="ECO:0007669"/>
    <property type="project" value="InterPro"/>
</dbReference>
<protein>
    <submittedName>
        <fullName evidence="5">Winged helix-turn-helix transcriptional regulator</fullName>
    </submittedName>
</protein>
<dbReference type="PRINTS" id="PR00598">
    <property type="entry name" value="HTHMARR"/>
</dbReference>
<keyword evidence="2" id="KW-0238">DNA-binding</keyword>
<evidence type="ECO:0000256" key="1">
    <source>
        <dbReference type="ARBA" id="ARBA00023015"/>
    </source>
</evidence>
<reference evidence="5" key="1">
    <citation type="submission" date="2021-01" db="EMBL/GenBank/DDBJ databases">
        <title>Description of Breznakiella homolactica.</title>
        <authorList>
            <person name="Song Y."/>
            <person name="Brune A."/>
        </authorList>
    </citation>
    <scope>NUCLEOTIDE SEQUENCE</scope>
    <source>
        <strain evidence="5">RmG30</strain>
    </source>
</reference>
<evidence type="ECO:0000313" key="6">
    <source>
        <dbReference type="Proteomes" id="UP000595917"/>
    </source>
</evidence>
<dbReference type="InterPro" id="IPR000835">
    <property type="entry name" value="HTH_MarR-typ"/>
</dbReference>